<dbReference type="InterPro" id="IPR013595">
    <property type="entry name" value="Pept_S33_TAP-like_C"/>
</dbReference>
<dbReference type="Pfam" id="PF00561">
    <property type="entry name" value="Abhydrolase_1"/>
    <property type="match status" value="1"/>
</dbReference>
<dbReference type="PANTHER" id="PTHR43248:SF25">
    <property type="entry name" value="AB HYDROLASE-1 DOMAIN-CONTAINING PROTEIN-RELATED"/>
    <property type="match status" value="1"/>
</dbReference>
<evidence type="ECO:0000256" key="3">
    <source>
        <dbReference type="SAM" id="SignalP"/>
    </source>
</evidence>
<feature type="domain" description="AB hydrolase-1" evidence="4">
    <location>
        <begin position="77"/>
        <end position="244"/>
    </location>
</feature>
<organism evidence="6 7">
    <name type="scientific">Talaromyces pinophilus</name>
    <name type="common">Penicillium pinophilum</name>
    <dbReference type="NCBI Taxonomy" id="128442"/>
    <lineage>
        <taxon>Eukaryota</taxon>
        <taxon>Fungi</taxon>
        <taxon>Dikarya</taxon>
        <taxon>Ascomycota</taxon>
        <taxon>Pezizomycotina</taxon>
        <taxon>Eurotiomycetes</taxon>
        <taxon>Eurotiomycetidae</taxon>
        <taxon>Eurotiales</taxon>
        <taxon>Trichocomaceae</taxon>
        <taxon>Talaromyces</taxon>
        <taxon>Talaromyces sect. Talaromyces</taxon>
    </lineage>
</organism>
<dbReference type="InterPro" id="IPR000073">
    <property type="entry name" value="AB_hydrolase_1"/>
</dbReference>
<keyword evidence="7" id="KW-1185">Reference proteome</keyword>
<dbReference type="Proteomes" id="UP000053095">
    <property type="component" value="Unassembled WGS sequence"/>
</dbReference>
<dbReference type="EMBL" id="DF933839">
    <property type="protein sequence ID" value="GAM42077.1"/>
    <property type="molecule type" value="Genomic_DNA"/>
</dbReference>
<keyword evidence="3" id="KW-0732">Signal</keyword>
<gene>
    <name evidence="6" type="ORF">TCE0_043f15723</name>
</gene>
<feature type="domain" description="Peptidase S33 tripeptidyl aminopeptidase-like C-terminal" evidence="5">
    <location>
        <begin position="402"/>
        <end position="501"/>
    </location>
</feature>
<dbReference type="SUPFAM" id="SSF53474">
    <property type="entry name" value="alpha/beta-Hydrolases"/>
    <property type="match status" value="1"/>
</dbReference>
<proteinExistence type="inferred from homology"/>
<protein>
    <submittedName>
        <fullName evidence="6">Uncharacterized protein</fullName>
    </submittedName>
</protein>
<name>A0A0B8N1L5_TALPI</name>
<evidence type="ECO:0000256" key="2">
    <source>
        <dbReference type="ARBA" id="ARBA00022801"/>
    </source>
</evidence>
<keyword evidence="2" id="KW-0378">Hydrolase</keyword>
<reference evidence="7" key="1">
    <citation type="journal article" date="2015" name="Genome Announc.">
        <title>Draft genome sequence of Talaromyces cellulolyticus strain Y-94, a source of lignocellulosic biomass-degrading enzymes.</title>
        <authorList>
            <person name="Fujii T."/>
            <person name="Koike H."/>
            <person name="Sawayama S."/>
            <person name="Yano S."/>
            <person name="Inoue H."/>
        </authorList>
    </citation>
    <scope>NUCLEOTIDE SEQUENCE [LARGE SCALE GENOMIC DNA]</scope>
    <source>
        <strain evidence="7">Y-94</strain>
    </source>
</reference>
<comment type="similarity">
    <text evidence="1">Belongs to the peptidase S33 family.</text>
</comment>
<dbReference type="Gene3D" id="3.40.50.1820">
    <property type="entry name" value="alpha/beta hydrolase"/>
    <property type="match status" value="1"/>
</dbReference>
<evidence type="ECO:0000259" key="4">
    <source>
        <dbReference type="Pfam" id="PF00561"/>
    </source>
</evidence>
<dbReference type="AlphaFoldDB" id="A0A0B8N1L5"/>
<dbReference type="InterPro" id="IPR051601">
    <property type="entry name" value="Serine_prot/Carboxylest_S33"/>
</dbReference>
<feature type="chain" id="PRO_5002121176" evidence="3">
    <location>
        <begin position="22"/>
        <end position="521"/>
    </location>
</feature>
<dbReference type="InterPro" id="IPR029058">
    <property type="entry name" value="AB_hydrolase_fold"/>
</dbReference>
<dbReference type="GO" id="GO:0016787">
    <property type="term" value="F:hydrolase activity"/>
    <property type="evidence" value="ECO:0007669"/>
    <property type="project" value="UniProtKB-KW"/>
</dbReference>
<evidence type="ECO:0000259" key="5">
    <source>
        <dbReference type="Pfam" id="PF08386"/>
    </source>
</evidence>
<dbReference type="Pfam" id="PF08386">
    <property type="entry name" value="Abhydrolase_4"/>
    <property type="match status" value="1"/>
</dbReference>
<sequence length="521" mass="56210">MIHSRIPLFTQLSSLLAAAHATTVVQWGTCTDNFGSLLPVDCGTLLVPLDYTVTSNETYTLDLLRVPATIQPAKGSIVLNFGGPGEVGRSTLAGYATLLQALSGGGYNLISFDPRGTSASNMPFTCYDSEYELQKFADAQTAPDVDDTAALGRLWARGTIDANTCAQKHSVTGTLIGTTFTARDVMSIAESVGEDGLLRYWGFSYGTTLGATLVAMFPDKVDKVILDGVQNPHQYYHSFADFEEWELADQSFSGMFNSCVASPDVCSLAKSNPNATAADLEQSFFDLVNTLDQRPIAVGDLTVDSSVLYLLAANSLYATTSWENTTLMFDMLMTGEIDEITFLEFVGRVIPIDNTTLLTIGSVYPPLEGIHCSDRTPVARAGTYDKFLPAVYELSNTSKIIGRSDISLSMACAQWKLDAKERYEGDFQVSPKNPVLLIANTYDGHTPIQSAYNVSAGFEGSVVLEVKGYGHTSLVLPSLCTLQTTAGYWVNGTLPEPGTVCQVDAPPFSNISWANILEEIS</sequence>
<dbReference type="PANTHER" id="PTHR43248">
    <property type="entry name" value="2-SUCCINYL-6-HYDROXY-2,4-CYCLOHEXADIENE-1-CARBOXYLATE SYNTHASE"/>
    <property type="match status" value="1"/>
</dbReference>
<evidence type="ECO:0000256" key="1">
    <source>
        <dbReference type="ARBA" id="ARBA00010088"/>
    </source>
</evidence>
<evidence type="ECO:0000313" key="7">
    <source>
        <dbReference type="Proteomes" id="UP000053095"/>
    </source>
</evidence>
<accession>A0A0B8N1L5</accession>
<evidence type="ECO:0000313" key="6">
    <source>
        <dbReference type="EMBL" id="GAM42077.1"/>
    </source>
</evidence>
<feature type="signal peptide" evidence="3">
    <location>
        <begin position="1"/>
        <end position="21"/>
    </location>
</feature>